<dbReference type="GO" id="GO:0005576">
    <property type="term" value="C:extracellular region"/>
    <property type="evidence" value="ECO:0007669"/>
    <property type="project" value="UniProtKB-SubCell"/>
</dbReference>
<comment type="caution">
    <text evidence="17">The sequence shown here is derived from an EMBL/GenBank/DDBJ whole genome shotgun (WGS) entry which is preliminary data.</text>
</comment>
<dbReference type="GO" id="GO:0004497">
    <property type="term" value="F:monooxygenase activity"/>
    <property type="evidence" value="ECO:0007669"/>
    <property type="project" value="UniProtKB-KW"/>
</dbReference>
<keyword evidence="10" id="KW-1015">Disulfide bond</keyword>
<keyword evidence="6" id="KW-0136">Cellulose degradation</keyword>
<keyword evidence="3" id="KW-0964">Secreted</keyword>
<evidence type="ECO:0000259" key="16">
    <source>
        <dbReference type="Pfam" id="PF03443"/>
    </source>
</evidence>
<dbReference type="EC" id="1.14.99.56" evidence="15"/>
<dbReference type="OrthoDB" id="3238762at2759"/>
<keyword evidence="7" id="KW-0560">Oxidoreductase</keyword>
<evidence type="ECO:0000256" key="11">
    <source>
        <dbReference type="ARBA" id="ARBA00023277"/>
    </source>
</evidence>
<feature type="domain" description="Auxiliary Activity family 9 catalytic" evidence="16">
    <location>
        <begin position="5"/>
        <end position="85"/>
    </location>
</feature>
<keyword evidence="9" id="KW-0503">Monooxygenase</keyword>
<evidence type="ECO:0000256" key="5">
    <source>
        <dbReference type="ARBA" id="ARBA00022729"/>
    </source>
</evidence>
<dbReference type="PANTHER" id="PTHR33353:SF9">
    <property type="entry name" value="ENDOGLUCANASE II"/>
    <property type="match status" value="1"/>
</dbReference>
<evidence type="ECO:0000256" key="6">
    <source>
        <dbReference type="ARBA" id="ARBA00023001"/>
    </source>
</evidence>
<evidence type="ECO:0000256" key="13">
    <source>
        <dbReference type="ARBA" id="ARBA00044502"/>
    </source>
</evidence>
<evidence type="ECO:0000256" key="12">
    <source>
        <dbReference type="ARBA" id="ARBA00023326"/>
    </source>
</evidence>
<keyword evidence="5" id="KW-0732">Signal</keyword>
<dbReference type="Proteomes" id="UP000015530">
    <property type="component" value="Unassembled WGS sequence"/>
</dbReference>
<sequence>MLYLSKVADGSTDFFKVGEFGYNSAAADATWVTDVLSENCGRFDVTIPPALEAGDYLRRAEAIALHGASQAGGAQFFVTCYTVCVGVLCFLARCVTETAIRLDVVCSKSESLAEAARRRLASGSGAYSAADPGIQVDIWGGGCSEYTTPGPAVAYV</sequence>
<dbReference type="InterPro" id="IPR005103">
    <property type="entry name" value="AA9_LPMO"/>
</dbReference>
<dbReference type="EMBL" id="AMYD01001045">
    <property type="protein sequence ID" value="EQB54844.1"/>
    <property type="molecule type" value="Genomic_DNA"/>
</dbReference>
<keyword evidence="12" id="KW-0624">Polysaccharide degradation</keyword>
<proteinExistence type="inferred from homology"/>
<comment type="catalytic activity">
    <reaction evidence="14">
        <text>[(1-&gt;4)-beta-D-glucosyl]n+m + reduced acceptor + O2 = 4-dehydro-beta-D-glucosyl-[(1-&gt;4)-beta-D-glucosyl]n-1 + [(1-&gt;4)-beta-D-glucosyl]m + acceptor + H2O.</text>
        <dbReference type="EC" id="1.14.99.56"/>
    </reaction>
</comment>
<dbReference type="InterPro" id="IPR049892">
    <property type="entry name" value="AA9"/>
</dbReference>
<reference evidence="18" key="1">
    <citation type="journal article" date="2013" name="Mol. Plant Microbe Interact.">
        <title>Global aspects of pacC regulation of pathogenicity genes in Colletotrichum gloeosporioides as revealed by transcriptome analysis.</title>
        <authorList>
            <person name="Alkan N."/>
            <person name="Meng X."/>
            <person name="Friedlander G."/>
            <person name="Reuveni E."/>
            <person name="Sukno S."/>
            <person name="Sherman A."/>
            <person name="Thon M."/>
            <person name="Fluhr R."/>
            <person name="Prusky D."/>
        </authorList>
    </citation>
    <scope>NUCLEOTIDE SEQUENCE [LARGE SCALE GENOMIC DNA]</scope>
    <source>
        <strain evidence="18">Cg-14</strain>
    </source>
</reference>
<evidence type="ECO:0000256" key="10">
    <source>
        <dbReference type="ARBA" id="ARBA00023157"/>
    </source>
</evidence>
<evidence type="ECO:0000256" key="14">
    <source>
        <dbReference type="ARBA" id="ARBA00045077"/>
    </source>
</evidence>
<evidence type="ECO:0000256" key="9">
    <source>
        <dbReference type="ARBA" id="ARBA00023033"/>
    </source>
</evidence>
<evidence type="ECO:0000313" key="17">
    <source>
        <dbReference type="EMBL" id="EQB54844.1"/>
    </source>
</evidence>
<dbReference type="PANTHER" id="PTHR33353">
    <property type="entry name" value="PUTATIVE (AFU_ORTHOLOGUE AFUA_1G12560)-RELATED"/>
    <property type="match status" value="1"/>
</dbReference>
<evidence type="ECO:0000256" key="3">
    <source>
        <dbReference type="ARBA" id="ARBA00022525"/>
    </source>
</evidence>
<evidence type="ECO:0000313" key="18">
    <source>
        <dbReference type="Proteomes" id="UP000015530"/>
    </source>
</evidence>
<dbReference type="HOGENOM" id="CLU_1918001_0_0_1"/>
<name>T0KRW4_COLGC</name>
<dbReference type="STRING" id="1237896.T0KRW4"/>
<evidence type="ECO:0000256" key="7">
    <source>
        <dbReference type="ARBA" id="ARBA00023002"/>
    </source>
</evidence>
<keyword evidence="11" id="KW-0119">Carbohydrate metabolism</keyword>
<evidence type="ECO:0000256" key="15">
    <source>
        <dbReference type="ARBA" id="ARBA00047174"/>
    </source>
</evidence>
<comment type="similarity">
    <text evidence="13">Belongs to the polysaccharide monooxygenase AA9 family.</text>
</comment>
<keyword evidence="4" id="KW-0479">Metal-binding</keyword>
<evidence type="ECO:0000256" key="4">
    <source>
        <dbReference type="ARBA" id="ARBA00022723"/>
    </source>
</evidence>
<dbReference type="Gene3D" id="2.70.50.70">
    <property type="match status" value="1"/>
</dbReference>
<dbReference type="GO" id="GO:0046872">
    <property type="term" value="F:metal ion binding"/>
    <property type="evidence" value="ECO:0007669"/>
    <property type="project" value="UniProtKB-KW"/>
</dbReference>
<comment type="cofactor">
    <cofactor evidence="1">
        <name>Cu(2+)</name>
        <dbReference type="ChEBI" id="CHEBI:29036"/>
    </cofactor>
</comment>
<organism evidence="17 18">
    <name type="scientific">Colletotrichum gloeosporioides (strain Cg-14)</name>
    <name type="common">Anthracnose fungus</name>
    <name type="synonym">Glomerella cingulata</name>
    <dbReference type="NCBI Taxonomy" id="1237896"/>
    <lineage>
        <taxon>Eukaryota</taxon>
        <taxon>Fungi</taxon>
        <taxon>Dikarya</taxon>
        <taxon>Ascomycota</taxon>
        <taxon>Pezizomycotina</taxon>
        <taxon>Sordariomycetes</taxon>
        <taxon>Hypocreomycetidae</taxon>
        <taxon>Glomerellales</taxon>
        <taxon>Glomerellaceae</taxon>
        <taxon>Colletotrichum</taxon>
        <taxon>Colletotrichum gloeosporioides species complex</taxon>
    </lineage>
</organism>
<dbReference type="GO" id="GO:0030245">
    <property type="term" value="P:cellulose catabolic process"/>
    <property type="evidence" value="ECO:0007669"/>
    <property type="project" value="UniProtKB-KW"/>
</dbReference>
<gene>
    <name evidence="17" type="ORF">CGLO_05253</name>
</gene>
<dbReference type="AlphaFoldDB" id="T0KRW4"/>
<keyword evidence="8" id="KW-0186">Copper</keyword>
<evidence type="ECO:0000256" key="8">
    <source>
        <dbReference type="ARBA" id="ARBA00023008"/>
    </source>
</evidence>
<accession>T0KRW4</accession>
<dbReference type="Pfam" id="PF03443">
    <property type="entry name" value="AA9"/>
    <property type="match status" value="1"/>
</dbReference>
<protein>
    <recommendedName>
        <fullName evidence="15">lytic cellulose monooxygenase (C4-dehydrogenating)</fullName>
        <ecNumber evidence="15">1.14.99.56</ecNumber>
    </recommendedName>
</protein>
<evidence type="ECO:0000256" key="2">
    <source>
        <dbReference type="ARBA" id="ARBA00004613"/>
    </source>
</evidence>
<comment type="subcellular location">
    <subcellularLocation>
        <location evidence="2">Secreted</location>
    </subcellularLocation>
</comment>
<evidence type="ECO:0000256" key="1">
    <source>
        <dbReference type="ARBA" id="ARBA00001973"/>
    </source>
</evidence>